<comment type="caution">
    <text evidence="1">The sequence shown here is derived from an EMBL/GenBank/DDBJ whole genome shotgun (WGS) entry which is preliminary data.</text>
</comment>
<name>A0A506UBZ5_9HYPH</name>
<sequence length="85" mass="9429">MSLKIADWSHDPEIFAALGNGELCYFRQLGRSEALASFPEAVNLRADATLWGLFAADGTPLLLTENRASIFFKAMEDDIRTVTLH</sequence>
<dbReference type="Proteomes" id="UP000318801">
    <property type="component" value="Unassembled WGS sequence"/>
</dbReference>
<accession>A0A506UBZ5</accession>
<dbReference type="AlphaFoldDB" id="A0A506UBZ5"/>
<dbReference type="OrthoDB" id="7865555at2"/>
<dbReference type="EMBL" id="VHLG01000007">
    <property type="protein sequence ID" value="TPW30179.1"/>
    <property type="molecule type" value="Genomic_DNA"/>
</dbReference>
<dbReference type="Pfam" id="PF06620">
    <property type="entry name" value="DUF1150"/>
    <property type="match status" value="1"/>
</dbReference>
<keyword evidence="2" id="KW-1185">Reference proteome</keyword>
<organism evidence="1 2">
    <name type="scientific">Martelella alba</name>
    <dbReference type="NCBI Taxonomy" id="2590451"/>
    <lineage>
        <taxon>Bacteria</taxon>
        <taxon>Pseudomonadati</taxon>
        <taxon>Pseudomonadota</taxon>
        <taxon>Alphaproteobacteria</taxon>
        <taxon>Hyphomicrobiales</taxon>
        <taxon>Aurantimonadaceae</taxon>
        <taxon>Martelella</taxon>
    </lineage>
</organism>
<reference evidence="1 2" key="1">
    <citation type="submission" date="2019-06" db="EMBL/GenBank/DDBJ databases">
        <authorList>
            <person name="Li M."/>
        </authorList>
    </citation>
    <scope>NUCLEOTIDE SEQUENCE [LARGE SCALE GENOMIC DNA]</scope>
    <source>
        <strain evidence="1 2">BGMRC2036</strain>
    </source>
</reference>
<gene>
    <name evidence="1" type="ORF">FJU08_12495</name>
</gene>
<dbReference type="InterPro" id="IPR009531">
    <property type="entry name" value="DUF1150"/>
</dbReference>
<protein>
    <submittedName>
        <fullName evidence="1">DUF1150 family protein</fullName>
    </submittedName>
</protein>
<proteinExistence type="predicted"/>
<evidence type="ECO:0000313" key="1">
    <source>
        <dbReference type="EMBL" id="TPW30179.1"/>
    </source>
</evidence>
<evidence type="ECO:0000313" key="2">
    <source>
        <dbReference type="Proteomes" id="UP000318801"/>
    </source>
</evidence>